<gene>
    <name evidence="2" type="ORF">EHP00_1338</name>
</gene>
<dbReference type="VEuPathDB" id="MicrosporidiaDB:EHP00_1338"/>
<organism evidence="2 3">
    <name type="scientific">Ecytonucleospora hepatopenaei</name>
    <dbReference type="NCBI Taxonomy" id="646526"/>
    <lineage>
        <taxon>Eukaryota</taxon>
        <taxon>Fungi</taxon>
        <taxon>Fungi incertae sedis</taxon>
        <taxon>Microsporidia</taxon>
        <taxon>Enterocytozoonidae</taxon>
        <taxon>Ecytonucleospora</taxon>
    </lineage>
</organism>
<keyword evidence="3" id="KW-1185">Reference proteome</keyword>
<dbReference type="EMBL" id="MNPJ01000014">
    <property type="protein sequence ID" value="OQS54973.1"/>
    <property type="molecule type" value="Genomic_DNA"/>
</dbReference>
<dbReference type="AlphaFoldDB" id="A0A1W0E6W8"/>
<evidence type="ECO:0000313" key="2">
    <source>
        <dbReference type="EMBL" id="OQS54973.1"/>
    </source>
</evidence>
<sequence length="392" mass="46097">MVRVKILVNENIKFVYNPTQNLICDMIKDIKQFIMEVFNVEIHKFYLTTFDGFLIHNTMPISILKEDEVLCVNSKEISHKKELQEKNKFKMSRKQEMKDVILQNILSNASKIKDSTEFKQDVLDNKEKEISTKLVPNKNFKHKENAISKEELSIKRNIPEDLSTKEHLKKVSSIKEDLKEDKEVKKQKIFINNKKEKNIENANNFIKQDKEHINNKSRENELNDLLNILNQEVAPKQNNFQEISNVNVNSNTVDGNKNNRNTPIDNKVNNINVDFNNKELNNKELNIIEKPANKKTIVHENVKEKNKTIEKEVLTKKQAKGNKKALKPFKYEDYKHLIENDTVEKGIDVTQAKLTKEIMEEMSHLKDLKKKEHKEKQIESIDIKKLKEKQKQ</sequence>
<evidence type="ECO:0000313" key="3">
    <source>
        <dbReference type="Proteomes" id="UP000192758"/>
    </source>
</evidence>
<evidence type="ECO:0000256" key="1">
    <source>
        <dbReference type="SAM" id="MobiDB-lite"/>
    </source>
</evidence>
<comment type="caution">
    <text evidence="2">The sequence shown here is derived from an EMBL/GenBank/DDBJ whole genome shotgun (WGS) entry which is preliminary data.</text>
</comment>
<name>A0A1W0E6W8_9MICR</name>
<reference evidence="2 3" key="1">
    <citation type="journal article" date="2017" name="Environ. Microbiol.">
        <title>Decay of the glycolytic pathway and adaptation to intranuclear parasitism within Enterocytozoonidae microsporidia.</title>
        <authorList>
            <person name="Wiredu Boakye D."/>
            <person name="Jaroenlak P."/>
            <person name="Prachumwat A."/>
            <person name="Williams T.A."/>
            <person name="Bateman K.S."/>
            <person name="Itsathitphaisarn O."/>
            <person name="Sritunyalucksana K."/>
            <person name="Paszkiewicz K.H."/>
            <person name="Moore K.A."/>
            <person name="Stentiford G.D."/>
            <person name="Williams B.A."/>
        </authorList>
    </citation>
    <scope>NUCLEOTIDE SEQUENCE [LARGE SCALE GENOMIC DNA]</scope>
    <source>
        <strain evidence="2 3">TH1</strain>
    </source>
</reference>
<feature type="region of interest" description="Disordered" evidence="1">
    <location>
        <begin position="365"/>
        <end position="392"/>
    </location>
</feature>
<dbReference type="Proteomes" id="UP000192758">
    <property type="component" value="Unassembled WGS sequence"/>
</dbReference>
<proteinExistence type="predicted"/>
<protein>
    <submittedName>
        <fullName evidence="2">Uncharacterized protein</fullName>
    </submittedName>
</protein>
<accession>A0A1W0E6W8</accession>